<name>A0A839ZVY0_9CAUL</name>
<dbReference type="PROSITE" id="PS51819">
    <property type="entry name" value="VOC"/>
    <property type="match status" value="1"/>
</dbReference>
<evidence type="ECO:0000313" key="2">
    <source>
        <dbReference type="EMBL" id="MBB3890218.1"/>
    </source>
</evidence>
<dbReference type="EMBL" id="JACIDK010000001">
    <property type="protein sequence ID" value="MBB3890218.1"/>
    <property type="molecule type" value="Genomic_DNA"/>
</dbReference>
<gene>
    <name evidence="2" type="ORF">GGQ61_000915</name>
</gene>
<comment type="caution">
    <text evidence="2">The sequence shown here is derived from an EMBL/GenBank/DDBJ whole genome shotgun (WGS) entry which is preliminary data.</text>
</comment>
<dbReference type="SUPFAM" id="SSF54593">
    <property type="entry name" value="Glyoxalase/Bleomycin resistance protein/Dihydroxybiphenyl dioxygenase"/>
    <property type="match status" value="1"/>
</dbReference>
<dbReference type="Pfam" id="PF00903">
    <property type="entry name" value="Glyoxalase"/>
    <property type="match status" value="1"/>
</dbReference>
<dbReference type="InterPro" id="IPR037523">
    <property type="entry name" value="VOC_core"/>
</dbReference>
<accession>A0A839ZVY0</accession>
<dbReference type="RefSeq" id="WP_183770096.1">
    <property type="nucleotide sequence ID" value="NZ_JACIDK010000001.1"/>
</dbReference>
<keyword evidence="3" id="KW-1185">Reference proteome</keyword>
<proteinExistence type="predicted"/>
<organism evidence="2 3">
    <name type="scientific">Phenylobacterium haematophilum</name>
    <dbReference type="NCBI Taxonomy" id="98513"/>
    <lineage>
        <taxon>Bacteria</taxon>
        <taxon>Pseudomonadati</taxon>
        <taxon>Pseudomonadota</taxon>
        <taxon>Alphaproteobacteria</taxon>
        <taxon>Caulobacterales</taxon>
        <taxon>Caulobacteraceae</taxon>
        <taxon>Phenylobacterium</taxon>
    </lineage>
</organism>
<dbReference type="PANTHER" id="PTHR36503">
    <property type="entry name" value="BLR2520 PROTEIN"/>
    <property type="match status" value="1"/>
</dbReference>
<reference evidence="2 3" key="1">
    <citation type="submission" date="2020-08" db="EMBL/GenBank/DDBJ databases">
        <title>Genomic Encyclopedia of Type Strains, Phase IV (KMG-IV): sequencing the most valuable type-strain genomes for metagenomic binning, comparative biology and taxonomic classification.</title>
        <authorList>
            <person name="Goeker M."/>
        </authorList>
    </citation>
    <scope>NUCLEOTIDE SEQUENCE [LARGE SCALE GENOMIC DNA]</scope>
    <source>
        <strain evidence="2 3">DSM 21793</strain>
    </source>
</reference>
<evidence type="ECO:0000313" key="3">
    <source>
        <dbReference type="Proteomes" id="UP000530564"/>
    </source>
</evidence>
<dbReference type="Proteomes" id="UP000530564">
    <property type="component" value="Unassembled WGS sequence"/>
</dbReference>
<dbReference type="PANTHER" id="PTHR36503:SF1">
    <property type="entry name" value="BLR2520 PROTEIN"/>
    <property type="match status" value="1"/>
</dbReference>
<dbReference type="AlphaFoldDB" id="A0A839ZVY0"/>
<evidence type="ECO:0000259" key="1">
    <source>
        <dbReference type="PROSITE" id="PS51819"/>
    </source>
</evidence>
<sequence>MEQRLSLITLGVDDLARSRTFFEDGLGWRPGTVAEGVCFYQLPGLGLALFGREDLAEDAQRPVDGRFSGITLAINERSRAEVDATFAQALAAGATALKAPQEVFWGGYSGYFADLDGHTWEVAHNPGCTINEDGATTFAAD</sequence>
<dbReference type="InterPro" id="IPR029068">
    <property type="entry name" value="Glyas_Bleomycin-R_OHBP_Dase"/>
</dbReference>
<protein>
    <recommendedName>
        <fullName evidence="1">VOC domain-containing protein</fullName>
    </recommendedName>
</protein>
<dbReference type="InterPro" id="IPR004360">
    <property type="entry name" value="Glyas_Fos-R_dOase_dom"/>
</dbReference>
<dbReference type="Gene3D" id="3.10.180.10">
    <property type="entry name" value="2,3-Dihydroxybiphenyl 1,2-Dioxygenase, domain 1"/>
    <property type="match status" value="1"/>
</dbReference>
<feature type="domain" description="VOC" evidence="1">
    <location>
        <begin position="4"/>
        <end position="125"/>
    </location>
</feature>